<reference evidence="7" key="1">
    <citation type="submission" date="2023-04" db="EMBL/GenBank/DDBJ databases">
        <title>Black Yeasts Isolated from many extreme environments.</title>
        <authorList>
            <person name="Coleine C."/>
            <person name="Stajich J.E."/>
            <person name="Selbmann L."/>
        </authorList>
    </citation>
    <scope>NUCLEOTIDE SEQUENCE</scope>
    <source>
        <strain evidence="7">CCFEE 5312</strain>
    </source>
</reference>
<evidence type="ECO:0000313" key="8">
    <source>
        <dbReference type="Proteomes" id="UP001271007"/>
    </source>
</evidence>
<name>A0AAJ0D503_9PEZI</name>
<keyword evidence="4 6" id="KW-1133">Transmembrane helix</keyword>
<keyword evidence="3 6" id="KW-0812">Transmembrane</keyword>
<feature type="transmembrane region" description="Helical" evidence="6">
    <location>
        <begin position="350"/>
        <end position="370"/>
    </location>
</feature>
<dbReference type="Gene3D" id="1.20.1740.10">
    <property type="entry name" value="Amino acid/polyamine transporter I"/>
    <property type="match status" value="1"/>
</dbReference>
<evidence type="ECO:0000256" key="2">
    <source>
        <dbReference type="ARBA" id="ARBA00022448"/>
    </source>
</evidence>
<comment type="caution">
    <text evidence="7">The sequence shown here is derived from an EMBL/GenBank/DDBJ whole genome shotgun (WGS) entry which is preliminary data.</text>
</comment>
<gene>
    <name evidence="7" type="ORF">LTR09_012626</name>
</gene>
<keyword evidence="8" id="KW-1185">Reference proteome</keyword>
<accession>A0AAJ0D503</accession>
<keyword evidence="2" id="KW-0813">Transport</keyword>
<evidence type="ECO:0000256" key="1">
    <source>
        <dbReference type="ARBA" id="ARBA00004141"/>
    </source>
</evidence>
<feature type="transmembrane region" description="Helical" evidence="6">
    <location>
        <begin position="142"/>
        <end position="167"/>
    </location>
</feature>
<dbReference type="AlphaFoldDB" id="A0AAJ0D503"/>
<dbReference type="EMBL" id="JAWDJX010000144">
    <property type="protein sequence ID" value="KAK3045842.1"/>
    <property type="molecule type" value="Genomic_DNA"/>
</dbReference>
<feature type="transmembrane region" description="Helical" evidence="6">
    <location>
        <begin position="63"/>
        <end position="89"/>
    </location>
</feature>
<evidence type="ECO:0000256" key="3">
    <source>
        <dbReference type="ARBA" id="ARBA00022692"/>
    </source>
</evidence>
<comment type="subcellular location">
    <subcellularLocation>
        <location evidence="1">Membrane</location>
        <topology evidence="1">Multi-pass membrane protein</topology>
    </subcellularLocation>
</comment>
<dbReference type="GO" id="GO:0016020">
    <property type="term" value="C:membrane"/>
    <property type="evidence" value="ECO:0007669"/>
    <property type="project" value="UniProtKB-SubCell"/>
</dbReference>
<feature type="transmembrane region" description="Helical" evidence="6">
    <location>
        <begin position="256"/>
        <end position="277"/>
    </location>
</feature>
<evidence type="ECO:0000313" key="7">
    <source>
        <dbReference type="EMBL" id="KAK3045842.1"/>
    </source>
</evidence>
<evidence type="ECO:0000256" key="6">
    <source>
        <dbReference type="SAM" id="Phobius"/>
    </source>
</evidence>
<feature type="transmembrane region" description="Helical" evidence="6">
    <location>
        <begin position="187"/>
        <end position="208"/>
    </location>
</feature>
<evidence type="ECO:0000256" key="5">
    <source>
        <dbReference type="ARBA" id="ARBA00023136"/>
    </source>
</evidence>
<dbReference type="GO" id="GO:0022857">
    <property type="term" value="F:transmembrane transporter activity"/>
    <property type="evidence" value="ECO:0007669"/>
    <property type="project" value="InterPro"/>
</dbReference>
<dbReference type="PIRSF" id="PIRSF006060">
    <property type="entry name" value="AA_transporter"/>
    <property type="match status" value="1"/>
</dbReference>
<keyword evidence="5 6" id="KW-0472">Membrane</keyword>
<protein>
    <recommendedName>
        <fullName evidence="9">Amino acid transporter</fullName>
    </recommendedName>
</protein>
<evidence type="ECO:0000256" key="4">
    <source>
        <dbReference type="ARBA" id="ARBA00022989"/>
    </source>
</evidence>
<evidence type="ECO:0008006" key="9">
    <source>
        <dbReference type="Google" id="ProtNLM"/>
    </source>
</evidence>
<feature type="transmembrane region" description="Helical" evidence="6">
    <location>
        <begin position="95"/>
        <end position="114"/>
    </location>
</feature>
<dbReference type="PANTHER" id="PTHR45649:SF41">
    <property type="entry name" value="TRANSPORTER, PUTATIVE (EUROFUNG)-RELATED"/>
    <property type="match status" value="1"/>
</dbReference>
<organism evidence="7 8">
    <name type="scientific">Extremus antarcticus</name>
    <dbReference type="NCBI Taxonomy" id="702011"/>
    <lineage>
        <taxon>Eukaryota</taxon>
        <taxon>Fungi</taxon>
        <taxon>Dikarya</taxon>
        <taxon>Ascomycota</taxon>
        <taxon>Pezizomycotina</taxon>
        <taxon>Dothideomycetes</taxon>
        <taxon>Dothideomycetidae</taxon>
        <taxon>Mycosphaerellales</taxon>
        <taxon>Extremaceae</taxon>
        <taxon>Extremus</taxon>
    </lineage>
</organism>
<feature type="transmembrane region" description="Helical" evidence="6">
    <location>
        <begin position="220"/>
        <end position="236"/>
    </location>
</feature>
<dbReference type="Proteomes" id="UP001271007">
    <property type="component" value="Unassembled WGS sequence"/>
</dbReference>
<proteinExistence type="predicted"/>
<sequence>MGSNDDASLQKEAVQTNAESWKLDNELHELEFDSPAKQGATAYDIRDMNALGIAPAFKRKFKFVAMVGFSSTVVVAWQNTLTNFGFGLFDGGTGGIFWTFIFALIASLFLYLTLCELSSSFPTAGGQYQWVAECAPSSARNLLAYITGWLLVLGWHTTVAGCGVIVGNLTKYCILLYHPDSTAIGSQWFPTLLAIVALLAGGIFNLYLTRKFPVLEGMMLLIHWAAWIAIVVTLWVTSPRGKASEVLFTFTDGGMWGSAAGASLVGVLTAWSVFVGYDCSVHMTENAKDASRTIPYSLFTAYGTNAILAFVMAITLIFCVGDVDQVTAETSLTPFVVIFLNSTKSRAGTVFMVLPVIITFWSALVSQLATASRQLWAFARDGGVPWAHLLAPVRICDAQAYLSLPKS</sequence>
<dbReference type="Pfam" id="PF13520">
    <property type="entry name" value="AA_permease_2"/>
    <property type="match status" value="1"/>
</dbReference>
<feature type="transmembrane region" description="Helical" evidence="6">
    <location>
        <begin position="298"/>
        <end position="318"/>
    </location>
</feature>
<dbReference type="PANTHER" id="PTHR45649">
    <property type="entry name" value="AMINO-ACID PERMEASE BAT1"/>
    <property type="match status" value="1"/>
</dbReference>
<dbReference type="InterPro" id="IPR002293">
    <property type="entry name" value="AA/rel_permease1"/>
</dbReference>